<feature type="chain" id="PRO_5045213552" evidence="2">
    <location>
        <begin position="19"/>
        <end position="547"/>
    </location>
</feature>
<dbReference type="RefSeq" id="WP_349241107.1">
    <property type="nucleotide sequence ID" value="NZ_JAVTTO010000002.1"/>
</dbReference>
<comment type="caution">
    <text evidence="4">The sequence shown here is derived from an EMBL/GenBank/DDBJ whole genome shotgun (WGS) entry which is preliminary data.</text>
</comment>
<dbReference type="Pfam" id="PF18962">
    <property type="entry name" value="Por_Secre_tail"/>
    <property type="match status" value="1"/>
</dbReference>
<dbReference type="Pfam" id="PF05935">
    <property type="entry name" value="Arylsulfotrans"/>
    <property type="match status" value="1"/>
</dbReference>
<dbReference type="EMBL" id="JAVTTO010000002">
    <property type="protein sequence ID" value="MDT7831852.1"/>
    <property type="molecule type" value="Genomic_DNA"/>
</dbReference>
<keyword evidence="5" id="KW-1185">Reference proteome</keyword>
<evidence type="ECO:0000313" key="5">
    <source>
        <dbReference type="Proteomes" id="UP001257277"/>
    </source>
</evidence>
<evidence type="ECO:0000313" key="4">
    <source>
        <dbReference type="EMBL" id="MDT7831852.1"/>
    </source>
</evidence>
<accession>A0ABU3LFM7</accession>
<dbReference type="PANTHER" id="PTHR35340:SF5">
    <property type="entry name" value="ASST-DOMAIN-CONTAINING PROTEIN"/>
    <property type="match status" value="1"/>
</dbReference>
<dbReference type="InterPro" id="IPR053143">
    <property type="entry name" value="Arylsulfate_ST"/>
</dbReference>
<dbReference type="InterPro" id="IPR011044">
    <property type="entry name" value="Quino_amine_DH_bsu"/>
</dbReference>
<feature type="domain" description="Secretion system C-terminal sorting" evidence="3">
    <location>
        <begin position="478"/>
        <end position="544"/>
    </location>
</feature>
<sequence>MIKKLLLISLFISSTVFAQNTVGIISATNEVYDGFTLFSVHKKSFLINNCGEKINEWTSEFPPGNAVYLLPNGNLLRAGRKDGQSTISFGGSGGVVELFDWDGNLLWQFEYNDNQMRQHHDVFPMPNGNVLILAATVMTEAEALQAGRDPSLLTDNELYNEQIIEVEPVGSDQGNIVWEWNIKDHLIQDFDNTKDNFGVIADHPEKLDINFVNDGGGGANWLHINSIQYNDNLNQIVLSSRNLSEMWIIDHSTTTAESATGSGGTYGKGGDLLYRWGNPQSYGQGTETDRKLFGQHFPHFIEDGLVDAGKIMVFNNGNGRTPVFSEVLIFNPPTTSPGVYEYFANTAYGPIAEDYSYSDQTNDPSDFYSPIVSGAQRLPNGNILVCQGINGRFFELNATDQIVWEYVNPMSNNTGTIFNQTETASTNLTFRATKYAKTYGAFSGRDVSPGLPIEGNPDLTPCSTLSTETVSNDFDVQIYPNPATDLINIKTGKEIQRTEIYSLLGKKLSVYQHTKQLDIANLSSGIYLLKIFSNGAILTKKIVITNG</sequence>
<dbReference type="Proteomes" id="UP001257277">
    <property type="component" value="Unassembled WGS sequence"/>
</dbReference>
<organism evidence="4 5">
    <name type="scientific">Asprobacillus argus</name>
    <dbReference type="NCBI Taxonomy" id="3076534"/>
    <lineage>
        <taxon>Bacteria</taxon>
        <taxon>Pseudomonadati</taxon>
        <taxon>Bacteroidota</taxon>
        <taxon>Flavobacteriia</taxon>
        <taxon>Flavobacteriales</taxon>
        <taxon>Flavobacteriaceae</taxon>
        <taxon>Asprobacillus</taxon>
    </lineage>
</organism>
<dbReference type="InterPro" id="IPR026444">
    <property type="entry name" value="Secre_tail"/>
</dbReference>
<protein>
    <submittedName>
        <fullName evidence="4">Aryl-sulfate sulfotransferase</fullName>
    </submittedName>
</protein>
<evidence type="ECO:0000259" key="3">
    <source>
        <dbReference type="Pfam" id="PF18962"/>
    </source>
</evidence>
<proteinExistence type="predicted"/>
<reference evidence="4 5" key="1">
    <citation type="submission" date="2023-09" db="EMBL/GenBank/DDBJ databases">
        <title>Novel taxa isolated from Blanes Bay.</title>
        <authorList>
            <person name="Rey-Velasco X."/>
            <person name="Lucena T."/>
        </authorList>
    </citation>
    <scope>NUCLEOTIDE SEQUENCE [LARGE SCALE GENOMIC DNA]</scope>
    <source>
        <strain evidence="4 5">S356</strain>
    </source>
</reference>
<keyword evidence="1 2" id="KW-0732">Signal</keyword>
<feature type="signal peptide" evidence="2">
    <location>
        <begin position="1"/>
        <end position="18"/>
    </location>
</feature>
<evidence type="ECO:0000256" key="1">
    <source>
        <dbReference type="ARBA" id="ARBA00022729"/>
    </source>
</evidence>
<gene>
    <name evidence="4" type="ORF">RQM59_05635</name>
</gene>
<dbReference type="NCBIfam" id="TIGR04183">
    <property type="entry name" value="Por_Secre_tail"/>
    <property type="match status" value="1"/>
</dbReference>
<dbReference type="InterPro" id="IPR010262">
    <property type="entry name" value="Arylsulfotransferase_bact"/>
</dbReference>
<dbReference type="SUPFAM" id="SSF50969">
    <property type="entry name" value="YVTN repeat-like/Quinoprotein amine dehydrogenase"/>
    <property type="match status" value="1"/>
</dbReference>
<evidence type="ECO:0000256" key="2">
    <source>
        <dbReference type="SAM" id="SignalP"/>
    </source>
</evidence>
<dbReference type="PANTHER" id="PTHR35340">
    <property type="entry name" value="PQQ ENZYME REPEAT PROTEIN-RELATED"/>
    <property type="match status" value="1"/>
</dbReference>
<name>A0ABU3LFM7_9FLAO</name>